<dbReference type="Proteomes" id="UP000531561">
    <property type="component" value="Unassembled WGS sequence"/>
</dbReference>
<dbReference type="AlphaFoldDB" id="A0A8H6AW39"/>
<accession>A0A8H6AW39</accession>
<keyword evidence="2" id="KW-1185">Reference proteome</keyword>
<dbReference type="RefSeq" id="XP_037193496.1">
    <property type="nucleotide sequence ID" value="XM_037334962.1"/>
</dbReference>
<evidence type="ECO:0000313" key="2">
    <source>
        <dbReference type="Proteomes" id="UP000531561"/>
    </source>
</evidence>
<dbReference type="EMBL" id="JABFCT010000007">
    <property type="protein sequence ID" value="KAF5874550.1"/>
    <property type="molecule type" value="Genomic_DNA"/>
</dbReference>
<dbReference type="PANTHER" id="PTHR42749:SF1">
    <property type="entry name" value="CELL SHAPE-DETERMINING PROTEIN MREB"/>
    <property type="match status" value="1"/>
</dbReference>
<dbReference type="OrthoDB" id="2394218at2759"/>
<dbReference type="InterPro" id="IPR043129">
    <property type="entry name" value="ATPase_NBD"/>
</dbReference>
<organism evidence="1 2">
    <name type="scientific">Botrytis fragariae</name>
    <dbReference type="NCBI Taxonomy" id="1964551"/>
    <lineage>
        <taxon>Eukaryota</taxon>
        <taxon>Fungi</taxon>
        <taxon>Dikarya</taxon>
        <taxon>Ascomycota</taxon>
        <taxon>Pezizomycotina</taxon>
        <taxon>Leotiomycetes</taxon>
        <taxon>Helotiales</taxon>
        <taxon>Sclerotiniaceae</taxon>
        <taxon>Botrytis</taxon>
    </lineage>
</organism>
<evidence type="ECO:0000313" key="1">
    <source>
        <dbReference type="EMBL" id="KAF5874550.1"/>
    </source>
</evidence>
<reference evidence="1 2" key="1">
    <citation type="journal article" date="2020" name="Phytopathology">
        <title>A high-quality genome resource of Botrytis fragariae, a new and rapidly spreading fungal pathogen causing strawberry gray mold in the U.S.A.</title>
        <authorList>
            <person name="Wu Y."/>
            <person name="Saski C.A."/>
            <person name="Schnabel G."/>
            <person name="Xiao S."/>
            <person name="Hu M."/>
        </authorList>
    </citation>
    <scope>NUCLEOTIDE SEQUENCE [LARGE SCALE GENOMIC DNA]</scope>
    <source>
        <strain evidence="1 2">BVB16</strain>
    </source>
</reference>
<protein>
    <submittedName>
        <fullName evidence="1">Putative hsp70 family chaperone protein</fullName>
    </submittedName>
</protein>
<sequence>MAPFDNNAPDIIVGIDFGQTYTGVVWSNLSNTNPTKSIQEWPGLPPDSVETKVPTTLAYSRDSNGRQETVWGFSCDPDDEYHEFTKVHEHFKIYLDQHSLDLARKGGVRDMPETVGEAKYLVTDYLHQIYMHVKLCIEAITGSWKEKRIEFVFSLPTTWDALDTVNRFKEAIDAAGFTSQNPDKHSAKLELTEAEAAAVYFVTNSEIELEKGDIVLICDAGGGTTDLGLVEVADPNPQRPALKQVAEVKGVGIGSTMIDRAFQILVQNRLDKYPDIELPENLAHKLARGSSFQSIKHNFGTTSGNHTVYILRLDKLGLGIDKDLTHLGLRIEKGRMQFSRFEIQSLFDVQISGIIRNIDKQLHWMQTHRSHDDVKYLVLSGGLGGSQYVKTKIEEYFYRNPRQIAHRIRILKSQEPRLSVVKGLVIDRRQKIKVGSATLKTRVARASYGVLCRQEYNPAIHVGETIITDPYNKKQKWATMQIDWIIKKDDTIETDSARDRLFTRKIIPGDNNRTWDTTIVISHEDRNNLPTSFRHSAANVSKLCTVHSDLKEVDEEEFEPKNRKLWQRKKYYLATFTVRVIIAPADLRFELWFKGMKYNRSHEPLSIDWDPAGASLRPPSIDRPVDGWESRVQL</sequence>
<proteinExistence type="predicted"/>
<dbReference type="Gene3D" id="3.30.420.40">
    <property type="match status" value="2"/>
</dbReference>
<dbReference type="GeneID" id="59258654"/>
<dbReference type="CDD" id="cd10170">
    <property type="entry name" value="ASKHA_NBD_HSP70"/>
    <property type="match status" value="1"/>
</dbReference>
<name>A0A8H6AW39_9HELO</name>
<dbReference type="Gene3D" id="3.90.640.10">
    <property type="entry name" value="Actin, Chain A, domain 4"/>
    <property type="match status" value="1"/>
</dbReference>
<dbReference type="PANTHER" id="PTHR42749">
    <property type="entry name" value="CELL SHAPE-DETERMINING PROTEIN MREB"/>
    <property type="match status" value="1"/>
</dbReference>
<gene>
    <name evidence="1" type="ORF">Bfra_004561</name>
</gene>
<dbReference type="SUPFAM" id="SSF53067">
    <property type="entry name" value="Actin-like ATPase domain"/>
    <property type="match status" value="2"/>
</dbReference>
<comment type="caution">
    <text evidence="1">The sequence shown here is derived from an EMBL/GenBank/DDBJ whole genome shotgun (WGS) entry which is preliminary data.</text>
</comment>